<dbReference type="Gene3D" id="3.40.50.1580">
    <property type="entry name" value="Nucleoside phosphorylase domain"/>
    <property type="match status" value="1"/>
</dbReference>
<dbReference type="SMART" id="SM00382">
    <property type="entry name" value="AAA"/>
    <property type="match status" value="2"/>
</dbReference>
<dbReference type="SUPFAM" id="SSF52540">
    <property type="entry name" value="P-loop containing nucleoside triphosphate hydrolases"/>
    <property type="match status" value="2"/>
</dbReference>
<gene>
    <name evidence="2" type="ORF">Asi02nite_47100</name>
</gene>
<dbReference type="InterPro" id="IPR035994">
    <property type="entry name" value="Nucleoside_phosphorylase_sf"/>
</dbReference>
<dbReference type="EMBL" id="BONE01000040">
    <property type="protein sequence ID" value="GIF75192.1"/>
    <property type="molecule type" value="Genomic_DNA"/>
</dbReference>
<organism evidence="2 3">
    <name type="scientific">Asanoa siamensis</name>
    <dbReference type="NCBI Taxonomy" id="926357"/>
    <lineage>
        <taxon>Bacteria</taxon>
        <taxon>Bacillati</taxon>
        <taxon>Actinomycetota</taxon>
        <taxon>Actinomycetes</taxon>
        <taxon>Micromonosporales</taxon>
        <taxon>Micromonosporaceae</taxon>
        <taxon>Asanoa</taxon>
    </lineage>
</organism>
<evidence type="ECO:0000313" key="2">
    <source>
        <dbReference type="EMBL" id="GIF75192.1"/>
    </source>
</evidence>
<accession>A0ABQ4CV78</accession>
<reference evidence="2 3" key="1">
    <citation type="submission" date="2021-01" db="EMBL/GenBank/DDBJ databases">
        <title>Whole genome shotgun sequence of Asanoa siamensis NBRC 107932.</title>
        <authorList>
            <person name="Komaki H."/>
            <person name="Tamura T."/>
        </authorList>
    </citation>
    <scope>NUCLEOTIDE SEQUENCE [LARGE SCALE GENOMIC DNA]</scope>
    <source>
        <strain evidence="2 3">NBRC 107932</strain>
    </source>
</reference>
<dbReference type="Gene3D" id="3.40.50.300">
    <property type="entry name" value="P-loop containing nucleotide triphosphate hydrolases"/>
    <property type="match status" value="1"/>
</dbReference>
<name>A0ABQ4CV78_9ACTN</name>
<comment type="caution">
    <text evidence="2">The sequence shown here is derived from an EMBL/GenBank/DDBJ whole genome shotgun (WGS) entry which is preliminary data.</text>
</comment>
<evidence type="ECO:0000259" key="1">
    <source>
        <dbReference type="SMART" id="SM00382"/>
    </source>
</evidence>
<proteinExistence type="predicted"/>
<keyword evidence="3" id="KW-1185">Reference proteome</keyword>
<evidence type="ECO:0000313" key="3">
    <source>
        <dbReference type="Proteomes" id="UP000604117"/>
    </source>
</evidence>
<feature type="domain" description="AAA+ ATPase" evidence="1">
    <location>
        <begin position="285"/>
        <end position="502"/>
    </location>
</feature>
<dbReference type="SUPFAM" id="SSF53167">
    <property type="entry name" value="Purine and uridine phosphorylases"/>
    <property type="match status" value="1"/>
</dbReference>
<dbReference type="Proteomes" id="UP000604117">
    <property type="component" value="Unassembled WGS sequence"/>
</dbReference>
<dbReference type="InterPro" id="IPR027417">
    <property type="entry name" value="P-loop_NTPase"/>
</dbReference>
<feature type="domain" description="AAA+ ATPase" evidence="1">
    <location>
        <begin position="588"/>
        <end position="886"/>
    </location>
</feature>
<sequence length="1032" mass="110695">MTSAAATNRLDSVWRTLPDRAVELAYHAALPVAIDVDLLHLLRVNFLDDLPYEIEARLLLSPLFRELGEGLYEIEPELRTILLTGLNTRFGPDRVRQVALLLESYTEHSLAWDDHPELAYAQRLTALHVIDRARAEAWLASAATGTEADLGGSWHVAMRGHLDTQPDAGATLDDALTAAIGRLSAAPAGGRTAAVRAVGAIGALPGTDPAPAVEALRAVVATGSAQERGQATAALRRLPAREQPEPRPEVADDGLAALIDLFPMPDDETIRYGLRETLTWLLTSNGAVLGLVGPAGSGKTFILRLLEQELPAFLALLPVGHPMRGAGVLSVRQESRRGGRLVVLIDEFEEVGERYIPAGSRFINAAAVLPGYAGPVVELGRLDDDRLRDAMSADLPGITRDDVRRLKTLISSFDVGLVGYVRDPWRSTSAARSAPDEFADRTAHLAVDALAAFVNGFRRGFAVGRDPGQTVNLSLVMALLLGPDHISTVARAIEEIDLDAPLPSPAAGLLGSLSDRRSHQIEEFFLDLADALEDLGETGAAADYQRRGGLVAAYRVPPPAVWDNVPSRNPDFVGHEATLAEINDRLGTAPVIALHGSSGIGKTQVATEFAHRFGDEFDGVWWLDAEGEALDTVLAGRADAIQQSDGMARPLIIVDDARPSDVTGRSTWLLTSTNARQRVHPIEIEFYPADFAHLLPAEVARGCETPQVVDLVAGLMRSRSETLGGLGTFLAEETTWLALESLAEPAHRLMSLIGLQRRRRFPIDVLGSRAAEVRDLVDRGLVRLDDPRAELSITQAVQDAMLSTLARGDVLVAVARGVEADAAADVLPPTVFHIDDDRLNLFTAVGDRIVVVTKPDDAPLGDPRITIGSTIARLKPRHILFVGTAVAPPGSPARLGDVVVSRATDVLTPDPVTYQPDPELLAIAESVQPDEWLPDIRTRLPATGHWPTARIGGTIATDPNAPLRWTGFEWPGALAMAPMDGTEIRVAAHSGVGFLVVRGIAGLPNESTLENWGPYAAEAAARFALAVLRRLS</sequence>
<dbReference type="RefSeq" id="WP_203716073.1">
    <property type="nucleotide sequence ID" value="NZ_BONE01000040.1"/>
</dbReference>
<protein>
    <recommendedName>
        <fullName evidence="1">AAA+ ATPase domain-containing protein</fullName>
    </recommendedName>
</protein>
<dbReference type="InterPro" id="IPR003593">
    <property type="entry name" value="AAA+_ATPase"/>
</dbReference>